<evidence type="ECO:0000256" key="2">
    <source>
        <dbReference type="ARBA" id="ARBA00004726"/>
    </source>
</evidence>
<evidence type="ECO:0000256" key="14">
    <source>
        <dbReference type="ARBA" id="ARBA00049494"/>
    </source>
</evidence>
<keyword evidence="9 15" id="KW-0418">Kinase</keyword>
<dbReference type="FunFam" id="2.40.30.30:FF:000003">
    <property type="entry name" value="Riboflavin biosynthesis protein"/>
    <property type="match status" value="1"/>
</dbReference>
<dbReference type="Proteomes" id="UP000198771">
    <property type="component" value="Unassembled WGS sequence"/>
</dbReference>
<dbReference type="NCBIfam" id="TIGR00083">
    <property type="entry name" value="ribF"/>
    <property type="match status" value="1"/>
</dbReference>
<dbReference type="InterPro" id="IPR002606">
    <property type="entry name" value="Riboflavin_kinase_bac"/>
</dbReference>
<keyword evidence="7 15" id="KW-0548">Nucleotidyltransferase</keyword>
<dbReference type="PANTHER" id="PTHR22749">
    <property type="entry name" value="RIBOFLAVIN KINASE/FMN ADENYLYLTRANSFERASE"/>
    <property type="match status" value="1"/>
</dbReference>
<evidence type="ECO:0000313" key="18">
    <source>
        <dbReference type="Proteomes" id="UP000198771"/>
    </source>
</evidence>
<proteinExistence type="inferred from homology"/>
<dbReference type="InterPro" id="IPR015864">
    <property type="entry name" value="FAD_synthase"/>
</dbReference>
<dbReference type="SUPFAM" id="SSF82114">
    <property type="entry name" value="Riboflavin kinase-like"/>
    <property type="match status" value="1"/>
</dbReference>
<evidence type="ECO:0000256" key="4">
    <source>
        <dbReference type="ARBA" id="ARBA00022630"/>
    </source>
</evidence>
<dbReference type="AlphaFoldDB" id="A0A1G6B8V7"/>
<evidence type="ECO:0000259" key="16">
    <source>
        <dbReference type="SMART" id="SM00904"/>
    </source>
</evidence>
<evidence type="ECO:0000256" key="6">
    <source>
        <dbReference type="ARBA" id="ARBA00022679"/>
    </source>
</evidence>
<dbReference type="OrthoDB" id="9803667at2"/>
<evidence type="ECO:0000256" key="7">
    <source>
        <dbReference type="ARBA" id="ARBA00022695"/>
    </source>
</evidence>
<keyword evidence="8 15" id="KW-0547">Nucleotide-binding</keyword>
<evidence type="ECO:0000256" key="15">
    <source>
        <dbReference type="PIRNR" id="PIRNR004491"/>
    </source>
</evidence>
<dbReference type="InterPro" id="IPR023465">
    <property type="entry name" value="Riboflavin_kinase_dom_sf"/>
</dbReference>
<keyword evidence="6 15" id="KW-0808">Transferase</keyword>
<evidence type="ECO:0000256" key="8">
    <source>
        <dbReference type="ARBA" id="ARBA00022741"/>
    </source>
</evidence>
<dbReference type="CDD" id="cd02064">
    <property type="entry name" value="FAD_synthetase_N"/>
    <property type="match status" value="1"/>
</dbReference>
<dbReference type="InterPro" id="IPR015865">
    <property type="entry name" value="Riboflavin_kinase_bac/euk"/>
</dbReference>
<dbReference type="UniPathway" id="UPA00277">
    <property type="reaction ID" value="UER00407"/>
</dbReference>
<dbReference type="EC" id="2.7.1.26" evidence="15"/>
<dbReference type="GO" id="GO:0009231">
    <property type="term" value="P:riboflavin biosynthetic process"/>
    <property type="evidence" value="ECO:0007669"/>
    <property type="project" value="InterPro"/>
</dbReference>
<evidence type="ECO:0000313" key="17">
    <source>
        <dbReference type="EMBL" id="SDB17009.1"/>
    </source>
</evidence>
<dbReference type="GO" id="GO:0006747">
    <property type="term" value="P:FAD biosynthetic process"/>
    <property type="evidence" value="ECO:0007669"/>
    <property type="project" value="UniProtKB-UniRule"/>
</dbReference>
<feature type="domain" description="Riboflavin kinase" evidence="16">
    <location>
        <begin position="183"/>
        <end position="307"/>
    </location>
</feature>
<comment type="catalytic activity">
    <reaction evidence="13 15">
        <text>riboflavin + ATP = FMN + ADP + H(+)</text>
        <dbReference type="Rhea" id="RHEA:14357"/>
        <dbReference type="ChEBI" id="CHEBI:15378"/>
        <dbReference type="ChEBI" id="CHEBI:30616"/>
        <dbReference type="ChEBI" id="CHEBI:57986"/>
        <dbReference type="ChEBI" id="CHEBI:58210"/>
        <dbReference type="ChEBI" id="CHEBI:456216"/>
        <dbReference type="EC" id="2.7.1.26"/>
    </reaction>
</comment>
<dbReference type="PANTHER" id="PTHR22749:SF6">
    <property type="entry name" value="RIBOFLAVIN KINASE"/>
    <property type="match status" value="1"/>
</dbReference>
<organism evidence="17 18">
    <name type="scientific">Desulfonatronum thiosulfatophilum</name>
    <dbReference type="NCBI Taxonomy" id="617002"/>
    <lineage>
        <taxon>Bacteria</taxon>
        <taxon>Pseudomonadati</taxon>
        <taxon>Thermodesulfobacteriota</taxon>
        <taxon>Desulfovibrionia</taxon>
        <taxon>Desulfovibrionales</taxon>
        <taxon>Desulfonatronaceae</taxon>
        <taxon>Desulfonatronum</taxon>
    </lineage>
</organism>
<dbReference type="GO" id="GO:0003919">
    <property type="term" value="F:FMN adenylyltransferase activity"/>
    <property type="evidence" value="ECO:0007669"/>
    <property type="project" value="UniProtKB-UniRule"/>
</dbReference>
<comment type="pathway">
    <text evidence="3 15">Cofactor biosynthesis; FMN biosynthesis; FMN from riboflavin (ATP route): step 1/1.</text>
</comment>
<keyword evidence="10 15" id="KW-0274">FAD</keyword>
<dbReference type="Gene3D" id="3.40.50.620">
    <property type="entry name" value="HUPs"/>
    <property type="match status" value="1"/>
</dbReference>
<reference evidence="17 18" key="1">
    <citation type="submission" date="2016-10" db="EMBL/GenBank/DDBJ databases">
        <authorList>
            <person name="de Groot N.N."/>
        </authorList>
    </citation>
    <scope>NUCLEOTIDE SEQUENCE [LARGE SCALE GENOMIC DNA]</scope>
    <source>
        <strain evidence="17 18">ASO4-2</strain>
    </source>
</reference>
<dbReference type="EC" id="2.7.7.2" evidence="15"/>
<comment type="pathway">
    <text evidence="2 15">Cofactor biosynthesis; FAD biosynthesis; FAD from FMN: step 1/1.</text>
</comment>
<protein>
    <recommendedName>
        <fullName evidence="15">Riboflavin biosynthesis protein</fullName>
    </recommendedName>
    <domain>
        <recommendedName>
            <fullName evidence="15">Riboflavin kinase</fullName>
            <ecNumber evidence="15">2.7.1.26</ecNumber>
        </recommendedName>
        <alternativeName>
            <fullName evidence="15">Flavokinase</fullName>
        </alternativeName>
    </domain>
    <domain>
        <recommendedName>
            <fullName evidence="15">FMN adenylyltransferase</fullName>
            <ecNumber evidence="15">2.7.7.2</ecNumber>
        </recommendedName>
        <alternativeName>
            <fullName evidence="15">FAD pyrophosphorylase</fullName>
        </alternativeName>
        <alternativeName>
            <fullName evidence="15">FAD synthase</fullName>
        </alternativeName>
    </domain>
</protein>
<comment type="catalytic activity">
    <reaction evidence="14 15">
        <text>FMN + ATP + H(+) = FAD + diphosphate</text>
        <dbReference type="Rhea" id="RHEA:17237"/>
        <dbReference type="ChEBI" id="CHEBI:15378"/>
        <dbReference type="ChEBI" id="CHEBI:30616"/>
        <dbReference type="ChEBI" id="CHEBI:33019"/>
        <dbReference type="ChEBI" id="CHEBI:57692"/>
        <dbReference type="ChEBI" id="CHEBI:58210"/>
        <dbReference type="EC" id="2.7.7.2"/>
    </reaction>
</comment>
<gene>
    <name evidence="17" type="ORF">SAMN05660653_00800</name>
</gene>
<dbReference type="RefSeq" id="WP_092117481.1">
    <property type="nucleotide sequence ID" value="NZ_FMXO01000004.1"/>
</dbReference>
<name>A0A1G6B8V7_9BACT</name>
<dbReference type="SMART" id="SM00904">
    <property type="entry name" value="Flavokinase"/>
    <property type="match status" value="1"/>
</dbReference>
<comment type="similarity">
    <text evidence="15">Belongs to the ribF family.</text>
</comment>
<evidence type="ECO:0000256" key="3">
    <source>
        <dbReference type="ARBA" id="ARBA00005201"/>
    </source>
</evidence>
<evidence type="ECO:0000256" key="9">
    <source>
        <dbReference type="ARBA" id="ARBA00022777"/>
    </source>
</evidence>
<accession>A0A1G6B8V7</accession>
<keyword evidence="4 15" id="KW-0285">Flavoprotein</keyword>
<keyword evidence="11 15" id="KW-0067">ATP-binding</keyword>
<sequence>MQVLRSLQEALKNVSKSCVTIGNFDGVHMGHQKLLCRTRQKAALSGLSSVAVTFEPHPLRVLVGAHTPPFITLPHQKLEAIATLGMDFTFCVEFTKELAKLEPEEFVCTYLVQGLGMRNMVIGYDYAFGRNRKGDYVMLCELGERYGFDVEQIGPVLIDDAVVSSSRIRDMVQSGLVWEVRPLLGRFYRVQGKVVTGRNRGGKLLGFPTANLRLLDELFPKTGAYAVWAEYLGRTYPAVANIGYNPTFGNDVLSVEAHILDFEENIYDKEVCIHFVQRLRSEQKFENLEALISRIQEDILLARRILGSPEAHLVEARHCV</sequence>
<dbReference type="Gene3D" id="2.40.30.30">
    <property type="entry name" value="Riboflavin kinase-like"/>
    <property type="match status" value="1"/>
</dbReference>
<evidence type="ECO:0000256" key="5">
    <source>
        <dbReference type="ARBA" id="ARBA00022643"/>
    </source>
</evidence>
<dbReference type="PIRSF" id="PIRSF004491">
    <property type="entry name" value="FAD_Synth"/>
    <property type="match status" value="1"/>
</dbReference>
<dbReference type="Pfam" id="PF01687">
    <property type="entry name" value="Flavokinase"/>
    <property type="match status" value="1"/>
</dbReference>
<dbReference type="FunFam" id="3.40.50.620:FF:000021">
    <property type="entry name" value="Riboflavin biosynthesis protein"/>
    <property type="match status" value="1"/>
</dbReference>
<evidence type="ECO:0000256" key="12">
    <source>
        <dbReference type="ARBA" id="ARBA00023268"/>
    </source>
</evidence>
<keyword evidence="5 15" id="KW-0288">FMN</keyword>
<keyword evidence="12" id="KW-0511">Multifunctional enzyme</keyword>
<keyword evidence="18" id="KW-1185">Reference proteome</keyword>
<dbReference type="InterPro" id="IPR014729">
    <property type="entry name" value="Rossmann-like_a/b/a_fold"/>
</dbReference>
<comment type="function">
    <text evidence="1">Catalyzes the phosphorylation of riboflavin to FMN followed by the adenylation of FMN to FAD.</text>
</comment>
<dbReference type="NCBIfam" id="NF004160">
    <property type="entry name" value="PRK05627.1-3"/>
    <property type="match status" value="1"/>
</dbReference>
<dbReference type="GO" id="GO:0005524">
    <property type="term" value="F:ATP binding"/>
    <property type="evidence" value="ECO:0007669"/>
    <property type="project" value="UniProtKB-UniRule"/>
</dbReference>
<evidence type="ECO:0000256" key="1">
    <source>
        <dbReference type="ARBA" id="ARBA00002121"/>
    </source>
</evidence>
<evidence type="ECO:0000256" key="10">
    <source>
        <dbReference type="ARBA" id="ARBA00022827"/>
    </source>
</evidence>
<dbReference type="SUPFAM" id="SSF52374">
    <property type="entry name" value="Nucleotidylyl transferase"/>
    <property type="match status" value="1"/>
</dbReference>
<dbReference type="GO" id="GO:0008531">
    <property type="term" value="F:riboflavin kinase activity"/>
    <property type="evidence" value="ECO:0007669"/>
    <property type="project" value="UniProtKB-UniRule"/>
</dbReference>
<evidence type="ECO:0000256" key="13">
    <source>
        <dbReference type="ARBA" id="ARBA00047880"/>
    </source>
</evidence>
<dbReference type="STRING" id="617002.SAMN05660653_00800"/>
<dbReference type="GO" id="GO:0009398">
    <property type="term" value="P:FMN biosynthetic process"/>
    <property type="evidence" value="ECO:0007669"/>
    <property type="project" value="UniProtKB-UniRule"/>
</dbReference>
<dbReference type="UniPathway" id="UPA00276">
    <property type="reaction ID" value="UER00406"/>
</dbReference>
<evidence type="ECO:0000256" key="11">
    <source>
        <dbReference type="ARBA" id="ARBA00022840"/>
    </source>
</evidence>
<dbReference type="InterPro" id="IPR023468">
    <property type="entry name" value="Riboflavin_kinase"/>
</dbReference>
<dbReference type="Pfam" id="PF06574">
    <property type="entry name" value="FAD_syn"/>
    <property type="match status" value="1"/>
</dbReference>
<dbReference type="NCBIfam" id="NF004162">
    <property type="entry name" value="PRK05627.1-5"/>
    <property type="match status" value="1"/>
</dbReference>
<dbReference type="EMBL" id="FMXO01000004">
    <property type="protein sequence ID" value="SDB17009.1"/>
    <property type="molecule type" value="Genomic_DNA"/>
</dbReference>